<dbReference type="AlphaFoldDB" id="A0A2V2N4N7"/>
<keyword evidence="2" id="KW-1185">Reference proteome</keyword>
<dbReference type="Proteomes" id="UP000245934">
    <property type="component" value="Unassembled WGS sequence"/>
</dbReference>
<dbReference type="EMBL" id="QGMZ01000018">
    <property type="protein sequence ID" value="PWR73560.1"/>
    <property type="molecule type" value="Genomic_DNA"/>
</dbReference>
<sequence>MFQSNRHEHASGFIEFRTESLTGIRTRICPERVKRGIGVPDIPEYSEEGCPFCPEKVCQVTPVFPDGSRLKVGDSITFPNLYPFAHYHTVTVMSGEHVVRRFTYDLIHNALSGQIRAMKDQSGYVSINWNYLPSAGASLPHPHLQGLCDAVPDTLLMKYLRGSLEYYNEHNQSWWNYLKESESQTERCLKGTDLFWYAHHVPVGEKEIRCILPATTVSDFQASVSLFSEDLIRILEFYQDMGHGAWNMSIFFATDDEREYFSAFATLVARINPNPLSTSDTAFMEKLHLEPVILTLPEDLGNIWRNCNGNQ</sequence>
<evidence type="ECO:0000313" key="1">
    <source>
        <dbReference type="EMBL" id="PWR73560.1"/>
    </source>
</evidence>
<organism evidence="1 2">
    <name type="scientific">Methanospirillum stamsii</name>
    <dbReference type="NCBI Taxonomy" id="1277351"/>
    <lineage>
        <taxon>Archaea</taxon>
        <taxon>Methanobacteriati</taxon>
        <taxon>Methanobacteriota</taxon>
        <taxon>Stenosarchaea group</taxon>
        <taxon>Methanomicrobia</taxon>
        <taxon>Methanomicrobiales</taxon>
        <taxon>Methanospirillaceae</taxon>
        <taxon>Methanospirillum</taxon>
    </lineage>
</organism>
<dbReference type="OrthoDB" id="7650at2157"/>
<name>A0A2V2N4N7_9EURY</name>
<dbReference type="RefSeq" id="WP_109940971.1">
    <property type="nucleotide sequence ID" value="NZ_CP176366.1"/>
</dbReference>
<keyword evidence="1" id="KW-0548">Nucleotidyltransferase</keyword>
<dbReference type="InterPro" id="IPR036265">
    <property type="entry name" value="HIT-like_sf"/>
</dbReference>
<dbReference type="GO" id="GO:0016779">
    <property type="term" value="F:nucleotidyltransferase activity"/>
    <property type="evidence" value="ECO:0007669"/>
    <property type="project" value="UniProtKB-KW"/>
</dbReference>
<comment type="caution">
    <text evidence="1">The sequence shown here is derived from an EMBL/GenBank/DDBJ whole genome shotgun (WGS) entry which is preliminary data.</text>
</comment>
<gene>
    <name evidence="1" type="ORF">DLD82_10030</name>
</gene>
<protein>
    <submittedName>
        <fullName evidence="1">Galactose-1-phosphate uridylyltransferase</fullName>
    </submittedName>
</protein>
<dbReference type="SUPFAM" id="SSF54197">
    <property type="entry name" value="HIT-like"/>
    <property type="match status" value="1"/>
</dbReference>
<keyword evidence="1" id="KW-0808">Transferase</keyword>
<proteinExistence type="predicted"/>
<dbReference type="Gene3D" id="3.30.428.10">
    <property type="entry name" value="HIT-like"/>
    <property type="match status" value="1"/>
</dbReference>
<accession>A0A2V2N4N7</accession>
<evidence type="ECO:0000313" key="2">
    <source>
        <dbReference type="Proteomes" id="UP000245934"/>
    </source>
</evidence>
<reference evidence="1 2" key="1">
    <citation type="submission" date="2018-05" db="EMBL/GenBank/DDBJ databases">
        <title>Draft genome of Methanospirillum stamsii Pt1.</title>
        <authorList>
            <person name="Dueholm M.S."/>
            <person name="Nielsen P.H."/>
            <person name="Bakmann L.F."/>
            <person name="Otzen D.E."/>
        </authorList>
    </citation>
    <scope>NUCLEOTIDE SEQUENCE [LARGE SCALE GENOMIC DNA]</scope>
    <source>
        <strain evidence="1 2">Pt1</strain>
    </source>
</reference>
<dbReference type="GeneID" id="97608716"/>